<dbReference type="PANTHER" id="PTHR43792:SF9">
    <property type="entry name" value="RIBOSOMAL-PROTEIN-ALANINE ACETYLTRANSFERASE"/>
    <property type="match status" value="1"/>
</dbReference>
<dbReference type="InterPro" id="IPR016181">
    <property type="entry name" value="Acyl_CoA_acyltransferase"/>
</dbReference>
<keyword evidence="3" id="KW-1185">Reference proteome</keyword>
<dbReference type="PANTHER" id="PTHR43792">
    <property type="entry name" value="GNAT FAMILY, PUTATIVE (AFU_ORTHOLOGUE AFUA_3G00765)-RELATED-RELATED"/>
    <property type="match status" value="1"/>
</dbReference>
<dbReference type="PROSITE" id="PS51186">
    <property type="entry name" value="GNAT"/>
    <property type="match status" value="1"/>
</dbReference>
<organism evidence="2 3">
    <name type="scientific">Zunongwangia pacifica</name>
    <dbReference type="NCBI Taxonomy" id="2911062"/>
    <lineage>
        <taxon>Bacteria</taxon>
        <taxon>Pseudomonadati</taxon>
        <taxon>Bacteroidota</taxon>
        <taxon>Flavobacteriia</taxon>
        <taxon>Flavobacteriales</taxon>
        <taxon>Flavobacteriaceae</taxon>
        <taxon>Zunongwangia</taxon>
    </lineage>
</organism>
<dbReference type="SUPFAM" id="SSF55729">
    <property type="entry name" value="Acyl-CoA N-acyltransferases (Nat)"/>
    <property type="match status" value="1"/>
</dbReference>
<dbReference type="Pfam" id="PF13302">
    <property type="entry name" value="Acetyltransf_3"/>
    <property type="match status" value="1"/>
</dbReference>
<evidence type="ECO:0000259" key="1">
    <source>
        <dbReference type="PROSITE" id="PS51186"/>
    </source>
</evidence>
<evidence type="ECO:0000313" key="3">
    <source>
        <dbReference type="Proteomes" id="UP001139521"/>
    </source>
</evidence>
<dbReference type="Proteomes" id="UP001139521">
    <property type="component" value="Unassembled WGS sequence"/>
</dbReference>
<protein>
    <submittedName>
        <fullName evidence="2">GNAT family N-acetyltransferase</fullName>
    </submittedName>
</protein>
<dbReference type="InterPro" id="IPR051531">
    <property type="entry name" value="N-acetyltransferase"/>
</dbReference>
<gene>
    <name evidence="2" type="ORF">L1967_20600</name>
</gene>
<comment type="caution">
    <text evidence="2">The sequence shown here is derived from an EMBL/GenBank/DDBJ whole genome shotgun (WGS) entry which is preliminary data.</text>
</comment>
<dbReference type="EMBL" id="JAKHSK010000051">
    <property type="protein sequence ID" value="MCL6220700.1"/>
    <property type="molecule type" value="Genomic_DNA"/>
</dbReference>
<dbReference type="Gene3D" id="3.40.630.30">
    <property type="match status" value="1"/>
</dbReference>
<feature type="domain" description="N-acetyltransferase" evidence="1">
    <location>
        <begin position="12"/>
        <end position="173"/>
    </location>
</feature>
<dbReference type="InterPro" id="IPR000182">
    <property type="entry name" value="GNAT_dom"/>
</dbReference>
<evidence type="ECO:0000313" key="2">
    <source>
        <dbReference type="EMBL" id="MCL6220700.1"/>
    </source>
</evidence>
<name>A0A9X2A1R3_9FLAO</name>
<dbReference type="GO" id="GO:0005737">
    <property type="term" value="C:cytoplasm"/>
    <property type="evidence" value="ECO:0007669"/>
    <property type="project" value="TreeGrafter"/>
</dbReference>
<sequence length="174" mass="20254">MKNIPTLKTDRIVLREITGSDLEHIFNGLSHPEVIRYYGIRYDSLEATQEQMRWFAEDKQCWWAICSPDKETFYGAGGLNDLNMNEKKAEIGLWLLPEFWGQGIMTEALPLITNYGFQQLQLNRIEGFVETENHNCKKAMAKLDFKKERTLKDAEFKDGKLISLEVYVKTNINI</sequence>
<dbReference type="RefSeq" id="WP_249603388.1">
    <property type="nucleotide sequence ID" value="NZ_JAKHSK010000051.1"/>
</dbReference>
<reference evidence="2" key="1">
    <citation type="submission" date="2022-01" db="EMBL/GenBank/DDBJ databases">
        <title>Genome sequencing of Zunongwangia sp. M21534 genome.</title>
        <authorList>
            <person name="Chen Y."/>
            <person name="Dong C."/>
            <person name="Shao Z."/>
        </authorList>
    </citation>
    <scope>NUCLEOTIDE SEQUENCE</scope>
    <source>
        <strain evidence="2">MCCC M21534</strain>
    </source>
</reference>
<dbReference type="AlphaFoldDB" id="A0A9X2A1R3"/>
<dbReference type="GO" id="GO:0008999">
    <property type="term" value="F:protein-N-terminal-alanine acetyltransferase activity"/>
    <property type="evidence" value="ECO:0007669"/>
    <property type="project" value="TreeGrafter"/>
</dbReference>
<proteinExistence type="predicted"/>
<accession>A0A9X2A1R3</accession>